<dbReference type="SMART" id="SM00382">
    <property type="entry name" value="AAA"/>
    <property type="match status" value="1"/>
</dbReference>
<dbReference type="InterPro" id="IPR051162">
    <property type="entry name" value="T4SS_component"/>
</dbReference>
<feature type="region of interest" description="Disordered" evidence="1">
    <location>
        <begin position="721"/>
        <end position="742"/>
    </location>
</feature>
<dbReference type="SUPFAM" id="SSF52540">
    <property type="entry name" value="P-loop containing nucleoside triphosphate hydrolases"/>
    <property type="match status" value="1"/>
</dbReference>
<dbReference type="PANTHER" id="PTHR30121:SF11">
    <property type="entry name" value="AAA+ ATPASE DOMAIN-CONTAINING PROTEIN"/>
    <property type="match status" value="1"/>
</dbReference>
<accession>A0AAU2GXQ6</accession>
<dbReference type="InterPro" id="IPR003593">
    <property type="entry name" value="AAA+_ATPase"/>
</dbReference>
<dbReference type="CDD" id="cd01127">
    <property type="entry name" value="TrwB_TraG_TraD_VirD4"/>
    <property type="match status" value="1"/>
</dbReference>
<feature type="domain" description="AAA+ ATPase" evidence="2">
    <location>
        <begin position="328"/>
        <end position="641"/>
    </location>
</feature>
<evidence type="ECO:0000256" key="1">
    <source>
        <dbReference type="SAM" id="MobiDB-lite"/>
    </source>
</evidence>
<evidence type="ECO:0000259" key="2">
    <source>
        <dbReference type="SMART" id="SM00382"/>
    </source>
</evidence>
<organism evidence="3">
    <name type="scientific">Streptomyces sp. NBC_00060</name>
    <dbReference type="NCBI Taxonomy" id="2975636"/>
    <lineage>
        <taxon>Bacteria</taxon>
        <taxon>Bacillati</taxon>
        <taxon>Actinomycetota</taxon>
        <taxon>Actinomycetes</taxon>
        <taxon>Kitasatosporales</taxon>
        <taxon>Streptomycetaceae</taxon>
        <taxon>Streptomyces</taxon>
    </lineage>
</organism>
<dbReference type="PANTHER" id="PTHR30121">
    <property type="entry name" value="UNCHARACTERIZED PROTEIN YJGR-RELATED"/>
    <property type="match status" value="1"/>
</dbReference>
<name>A0AAU2GXQ6_9ACTN</name>
<sequence>MTRNNSPPTRERTSPRSELSWFEVHFPHELSVAQVTRVLQPLAYRPLLGWRRRTPVVVFELRADADAVRWLVGIDNRISGELPGQLVAQLPGLVLARLNRTSQPSPLLISDIRPVGLSQPLRVEMAAGVTAGLLEVMNALTKGESAVVQWVVGSSQQRRTRPETFSVRRALGLVAVTGETPEQRRGWKQKAAEPLLAVHGRIGARAASPEMAAAIVRMLGEALRLTNASHAELRVGRPTVRRAHQVDVVKTADLRWSGILNAAELAAVIGWPVDGVASLRTAHGRQYPAPSSLLRPVDGRHLLSERVLGAGLHGGQRDQLVTMPVESALHHLHVVGPTGSGKSTLLARLLQADIHAGRSVFVLEPRGDLVSEVLAGVPAERREDVVIIEPGATDEVVGFNPLAGAPVDAERLADHLLHLFHELYGSSIGPRSSDVLLHALVALARSDEGTLADLPVLLTNGAFRRRTLAGVTDPLVLAPFFAWYDGLSEAERQQVVAPVLNKTRAFLSRTAIRRLLGQARPQFQMDELFNRPRIVLVNLNAGVVGAETAQLLGALLVTQLWQAMQRRAVVPVGMRRPVTVVIDEVQNYLKLPVDLGDMFAQARGLGASLTVAHQHLAQLSPKMRAGLLANARSRVVFRPSVEDGPALAAALGDGLVASDLALLGAHEAYAKILVSQQPGRPFLIRTLPPDGRALGGADDLRRESAARYGVDGAELDQELRRRWHGEDRPPTGPIGQVPRRTV</sequence>
<proteinExistence type="predicted"/>
<dbReference type="Gene3D" id="3.40.50.300">
    <property type="entry name" value="P-loop containing nucleotide triphosphate hydrolases"/>
    <property type="match status" value="2"/>
</dbReference>
<evidence type="ECO:0000313" key="3">
    <source>
        <dbReference type="EMBL" id="WTU39505.1"/>
    </source>
</evidence>
<dbReference type="InterPro" id="IPR032689">
    <property type="entry name" value="TraG-D_C"/>
</dbReference>
<dbReference type="InterPro" id="IPR027417">
    <property type="entry name" value="P-loop_NTPase"/>
</dbReference>
<reference evidence="3" key="1">
    <citation type="submission" date="2022-10" db="EMBL/GenBank/DDBJ databases">
        <title>The complete genomes of actinobacterial strains from the NBC collection.</title>
        <authorList>
            <person name="Joergensen T.S."/>
            <person name="Alvarez Arevalo M."/>
            <person name="Sterndorff E.B."/>
            <person name="Faurdal D."/>
            <person name="Vuksanovic O."/>
            <person name="Mourched A.-S."/>
            <person name="Charusanti P."/>
            <person name="Shaw S."/>
            <person name="Blin K."/>
            <person name="Weber T."/>
        </authorList>
    </citation>
    <scope>NUCLEOTIDE SEQUENCE</scope>
    <source>
        <strain evidence="3">NBC_00060</strain>
    </source>
</reference>
<dbReference type="EMBL" id="CP108253">
    <property type="protein sequence ID" value="WTU39505.1"/>
    <property type="molecule type" value="Genomic_DNA"/>
</dbReference>
<gene>
    <name evidence="3" type="ORF">OHV25_07925</name>
</gene>
<protein>
    <recommendedName>
        <fullName evidence="2">AAA+ ATPase domain-containing protein</fullName>
    </recommendedName>
</protein>
<dbReference type="AlphaFoldDB" id="A0AAU2GXQ6"/>
<dbReference type="Pfam" id="PF12696">
    <property type="entry name" value="TraG-D_C"/>
    <property type="match status" value="1"/>
</dbReference>